<evidence type="ECO:0000256" key="5">
    <source>
        <dbReference type="SAM" id="MobiDB-lite"/>
    </source>
</evidence>
<feature type="signal peptide" evidence="6">
    <location>
        <begin position="1"/>
        <end position="24"/>
    </location>
</feature>
<dbReference type="GO" id="GO:0006508">
    <property type="term" value="P:proteolysis"/>
    <property type="evidence" value="ECO:0007669"/>
    <property type="project" value="UniProtKB-KW"/>
</dbReference>
<reference evidence="8 9" key="1">
    <citation type="submission" date="2019-06" db="EMBL/GenBank/DDBJ databases">
        <title>Whole genome shotgun sequence of Brevibacillus parabrevis NBRC 12334.</title>
        <authorList>
            <person name="Hosoyama A."/>
            <person name="Uohara A."/>
            <person name="Ohji S."/>
            <person name="Ichikawa N."/>
        </authorList>
    </citation>
    <scope>NUCLEOTIDE SEQUENCE [LARGE SCALE GENOMIC DNA]</scope>
    <source>
        <strain evidence="8 9">NBRC 12334</strain>
    </source>
</reference>
<dbReference type="PROSITE" id="PS51935">
    <property type="entry name" value="NLPC_P60"/>
    <property type="match status" value="2"/>
</dbReference>
<dbReference type="SUPFAM" id="SSF54001">
    <property type="entry name" value="Cysteine proteinases"/>
    <property type="match status" value="2"/>
</dbReference>
<dbReference type="Proteomes" id="UP000316882">
    <property type="component" value="Unassembled WGS sequence"/>
</dbReference>
<dbReference type="PANTHER" id="PTHR47053">
    <property type="entry name" value="MUREIN DD-ENDOPEPTIDASE MEPH-RELATED"/>
    <property type="match status" value="1"/>
</dbReference>
<comment type="caution">
    <text evidence="8">The sequence shown here is derived from an EMBL/GenBank/DDBJ whole genome shotgun (WGS) entry which is preliminary data.</text>
</comment>
<keyword evidence="3" id="KW-0378">Hydrolase</keyword>
<feature type="region of interest" description="Disordered" evidence="5">
    <location>
        <begin position="163"/>
        <end position="182"/>
    </location>
</feature>
<evidence type="ECO:0000259" key="7">
    <source>
        <dbReference type="PROSITE" id="PS51935"/>
    </source>
</evidence>
<dbReference type="AlphaFoldDB" id="A0A4Y3PKR3"/>
<name>A0A4Y3PKR3_BREPA</name>
<evidence type="ECO:0000313" key="9">
    <source>
        <dbReference type="Proteomes" id="UP000316882"/>
    </source>
</evidence>
<keyword evidence="4" id="KW-0788">Thiol protease</keyword>
<dbReference type="Gene3D" id="3.90.1720.10">
    <property type="entry name" value="endopeptidase domain like (from Nostoc punctiforme)"/>
    <property type="match status" value="2"/>
</dbReference>
<feature type="domain" description="NlpC/P60" evidence="7">
    <location>
        <begin position="183"/>
        <end position="329"/>
    </location>
</feature>
<protein>
    <recommendedName>
        <fullName evidence="7">NlpC/P60 domain-containing protein</fullName>
    </recommendedName>
</protein>
<gene>
    <name evidence="8" type="ORF">BPA01_14380</name>
</gene>
<evidence type="ECO:0000256" key="6">
    <source>
        <dbReference type="SAM" id="SignalP"/>
    </source>
</evidence>
<dbReference type="PANTHER" id="PTHR47053:SF1">
    <property type="entry name" value="MUREIN DD-ENDOPEPTIDASE MEPH-RELATED"/>
    <property type="match status" value="1"/>
</dbReference>
<sequence length="329" mass="35868">MTKRDWLQKSTVAVMLSTSLLLFAEGGQAAAKTVDSQSSVKAEEIVKLTQSLLGKDYKYGAVGPNSFGSAGLATYVYKKAGLTIDDTIDELYKAGEAVSADKIEPGDLLFFSSNGKGKPSFMGIYIGNDQYIYSSQGEDAVVLKNVSDYTKKLVGARRIAVLDNGTGTTPTPDPGQEEGSNSGEIADNVIAAGKKYLGTPYEYSSTRSNKKTMDCSEFTMWAYRDGADIDMGNGGARSQADFVKKNGTYTTDINKLKKGDLVFFMAYKGYKESDYKGINVPKQSITHVGIYMGDNKLLHTFSKESGGVKVTDFKNTHWEYRFIMGGRPY</sequence>
<dbReference type="STRING" id="54914.AV540_02495"/>
<evidence type="ECO:0000256" key="3">
    <source>
        <dbReference type="ARBA" id="ARBA00022801"/>
    </source>
</evidence>
<keyword evidence="9" id="KW-1185">Reference proteome</keyword>
<comment type="similarity">
    <text evidence="1">Belongs to the peptidase C40 family.</text>
</comment>
<dbReference type="GO" id="GO:0008234">
    <property type="term" value="F:cysteine-type peptidase activity"/>
    <property type="evidence" value="ECO:0007669"/>
    <property type="project" value="UniProtKB-KW"/>
</dbReference>
<dbReference type="InterPro" id="IPR051202">
    <property type="entry name" value="Peptidase_C40"/>
</dbReference>
<dbReference type="InterPro" id="IPR038765">
    <property type="entry name" value="Papain-like_cys_pep_sf"/>
</dbReference>
<proteinExistence type="inferred from homology"/>
<dbReference type="EMBL" id="BJMH01000005">
    <property type="protein sequence ID" value="GEB31858.1"/>
    <property type="molecule type" value="Genomic_DNA"/>
</dbReference>
<evidence type="ECO:0000256" key="2">
    <source>
        <dbReference type="ARBA" id="ARBA00022670"/>
    </source>
</evidence>
<feature type="domain" description="NlpC/P60" evidence="7">
    <location>
        <begin position="39"/>
        <end position="160"/>
    </location>
</feature>
<evidence type="ECO:0000313" key="8">
    <source>
        <dbReference type="EMBL" id="GEB31858.1"/>
    </source>
</evidence>
<dbReference type="InterPro" id="IPR000064">
    <property type="entry name" value="NLP_P60_dom"/>
</dbReference>
<dbReference type="Pfam" id="PF00877">
    <property type="entry name" value="NLPC_P60"/>
    <property type="match status" value="2"/>
</dbReference>
<keyword evidence="6" id="KW-0732">Signal</keyword>
<evidence type="ECO:0000256" key="1">
    <source>
        <dbReference type="ARBA" id="ARBA00007074"/>
    </source>
</evidence>
<evidence type="ECO:0000256" key="4">
    <source>
        <dbReference type="ARBA" id="ARBA00022807"/>
    </source>
</evidence>
<feature type="chain" id="PRO_5038776512" description="NlpC/P60 domain-containing protein" evidence="6">
    <location>
        <begin position="25"/>
        <end position="329"/>
    </location>
</feature>
<dbReference type="RefSeq" id="WP_122964159.1">
    <property type="nucleotide sequence ID" value="NZ_BJMH01000005.1"/>
</dbReference>
<keyword evidence="2" id="KW-0645">Protease</keyword>
<dbReference type="GeneID" id="87614121"/>
<organism evidence="8 9">
    <name type="scientific">Brevibacillus parabrevis</name>
    <dbReference type="NCBI Taxonomy" id="54914"/>
    <lineage>
        <taxon>Bacteria</taxon>
        <taxon>Bacillati</taxon>
        <taxon>Bacillota</taxon>
        <taxon>Bacilli</taxon>
        <taxon>Bacillales</taxon>
        <taxon>Paenibacillaceae</taxon>
        <taxon>Brevibacillus</taxon>
    </lineage>
</organism>
<accession>A0A4Y3PKR3</accession>